<protein>
    <submittedName>
        <fullName evidence="2">Uncharacterized protein</fullName>
    </submittedName>
</protein>
<dbReference type="RefSeq" id="WP_283224688.1">
    <property type="nucleotide sequence ID" value="NZ_JASGBH010000007.1"/>
</dbReference>
<evidence type="ECO:0000256" key="1">
    <source>
        <dbReference type="SAM" id="MobiDB-lite"/>
    </source>
</evidence>
<dbReference type="Proteomes" id="UP001431902">
    <property type="component" value="Unassembled WGS sequence"/>
</dbReference>
<reference evidence="2" key="1">
    <citation type="submission" date="2023-05" db="EMBL/GenBank/DDBJ databases">
        <title>Limnohabitans sp. strain HM2-2 Genome sequencing and assembly.</title>
        <authorList>
            <person name="Jung Y."/>
        </authorList>
    </citation>
    <scope>NUCLEOTIDE SEQUENCE</scope>
    <source>
        <strain evidence="2">HM2-2</strain>
    </source>
</reference>
<evidence type="ECO:0000313" key="2">
    <source>
        <dbReference type="EMBL" id="MDI9234314.1"/>
    </source>
</evidence>
<organism evidence="2 3">
    <name type="scientific">Limnohabitans lacus</name>
    <dbReference type="NCBI Taxonomy" id="3045173"/>
    <lineage>
        <taxon>Bacteria</taxon>
        <taxon>Pseudomonadati</taxon>
        <taxon>Pseudomonadota</taxon>
        <taxon>Betaproteobacteria</taxon>
        <taxon>Burkholderiales</taxon>
        <taxon>Comamonadaceae</taxon>
        <taxon>Limnohabitans</taxon>
    </lineage>
</organism>
<accession>A0ABT6X880</accession>
<name>A0ABT6X880_9BURK</name>
<comment type="caution">
    <text evidence="2">The sequence shown here is derived from an EMBL/GenBank/DDBJ whole genome shotgun (WGS) entry which is preliminary data.</text>
</comment>
<keyword evidence="3" id="KW-1185">Reference proteome</keyword>
<dbReference type="EMBL" id="JASGBH010000007">
    <property type="protein sequence ID" value="MDI9234314.1"/>
    <property type="molecule type" value="Genomic_DNA"/>
</dbReference>
<evidence type="ECO:0000313" key="3">
    <source>
        <dbReference type="Proteomes" id="UP001431902"/>
    </source>
</evidence>
<gene>
    <name evidence="2" type="ORF">QLQ16_10745</name>
</gene>
<sequence>MHTLIKGIPLTLGANTYTLPPASLGTLELMAERLDKINEAFASGANFSHRDLFFVTDLATACLQRNYPELDRAQVAQHVGLENVIDVLQMCMDTSGLLRQKLEADAQEQAAQAAAGEGGKLGESAGTASSLTS</sequence>
<proteinExistence type="predicted"/>
<feature type="region of interest" description="Disordered" evidence="1">
    <location>
        <begin position="108"/>
        <end position="133"/>
    </location>
</feature>